<evidence type="ECO:0000256" key="3">
    <source>
        <dbReference type="SAM" id="MobiDB-lite"/>
    </source>
</evidence>
<accession>B8LQX1</accession>
<organism evidence="5">
    <name type="scientific">Picea sitchensis</name>
    <name type="common">Sitka spruce</name>
    <name type="synonym">Pinus sitchensis</name>
    <dbReference type="NCBI Taxonomy" id="3332"/>
    <lineage>
        <taxon>Eukaryota</taxon>
        <taxon>Viridiplantae</taxon>
        <taxon>Streptophyta</taxon>
        <taxon>Embryophyta</taxon>
        <taxon>Tracheophyta</taxon>
        <taxon>Spermatophyta</taxon>
        <taxon>Pinopsida</taxon>
        <taxon>Pinidae</taxon>
        <taxon>Conifers I</taxon>
        <taxon>Pinales</taxon>
        <taxon>Pinaceae</taxon>
        <taxon>Picea</taxon>
    </lineage>
</organism>
<evidence type="ECO:0000256" key="2">
    <source>
        <dbReference type="ARBA" id="ARBA00022737"/>
    </source>
</evidence>
<evidence type="ECO:0000259" key="4">
    <source>
        <dbReference type="Pfam" id="PF25210"/>
    </source>
</evidence>
<feature type="domain" description="FKB95-like N-terminal Kelch" evidence="4">
    <location>
        <begin position="99"/>
        <end position="338"/>
    </location>
</feature>
<evidence type="ECO:0000256" key="1">
    <source>
        <dbReference type="ARBA" id="ARBA00022441"/>
    </source>
</evidence>
<dbReference type="InterPro" id="IPR057499">
    <property type="entry name" value="Kelch_FKB95"/>
</dbReference>
<protein>
    <recommendedName>
        <fullName evidence="4">FKB95-like N-terminal Kelch domain-containing protein</fullName>
    </recommendedName>
</protein>
<reference evidence="5" key="1">
    <citation type="submission" date="2007-06" db="EMBL/GenBank/DDBJ databases">
        <title>Full length cDNA sequences from Sitka Spruce (Picea sitchensis).</title>
        <authorList>
            <person name="Ralph S.G."/>
            <person name="Chun H.E."/>
            <person name="Liao N."/>
            <person name="Ali J."/>
            <person name="Reid K."/>
            <person name="Kolosova N."/>
            <person name="Cooper N."/>
            <person name="Cullis C."/>
            <person name="Jancsik S."/>
            <person name="Moore R."/>
            <person name="Mayo M."/>
            <person name="Wagner S."/>
            <person name="Holt R.A."/>
            <person name="Jones S.J.M."/>
            <person name="Marra M.A."/>
            <person name="Ritland C.E."/>
            <person name="Ritland K."/>
            <person name="Bohlmann J."/>
        </authorList>
    </citation>
    <scope>NUCLEOTIDE SEQUENCE</scope>
    <source>
        <tissue evidence="5">Bark</tissue>
    </source>
</reference>
<dbReference type="AlphaFoldDB" id="B8LQX1"/>
<dbReference type="SUPFAM" id="SSF117281">
    <property type="entry name" value="Kelch motif"/>
    <property type="match status" value="1"/>
</dbReference>
<dbReference type="Pfam" id="PF25210">
    <property type="entry name" value="Kelch_FKB95"/>
    <property type="match status" value="1"/>
</dbReference>
<dbReference type="OMA" id="RWSIDEC"/>
<name>B8LQX1_PICSI</name>
<keyword evidence="2" id="KW-0677">Repeat</keyword>
<keyword evidence="1" id="KW-0880">Kelch repeat</keyword>
<dbReference type="PANTHER" id="PTHR46344:SF19">
    <property type="entry name" value="F-BOX DOMAIN-CONTAINING PROTEIN"/>
    <property type="match status" value="1"/>
</dbReference>
<dbReference type="EMBL" id="EF678284">
    <property type="protein sequence ID" value="ABR18051.1"/>
    <property type="molecule type" value="mRNA"/>
</dbReference>
<dbReference type="Gene3D" id="2.120.10.80">
    <property type="entry name" value="Kelch-type beta propeller"/>
    <property type="match status" value="1"/>
</dbReference>
<dbReference type="PANTHER" id="PTHR46344">
    <property type="entry name" value="OS02G0202900 PROTEIN"/>
    <property type="match status" value="1"/>
</dbReference>
<proteinExistence type="evidence at transcript level"/>
<feature type="compositionally biased region" description="Basic and acidic residues" evidence="3">
    <location>
        <begin position="1"/>
        <end position="18"/>
    </location>
</feature>
<sequence length="374" mass="41355">MRQQEAEKKSSKRFKDSDGESSDIILPGLPNEIALDCLAKVPRLMHQHLLAVSKVWKTVLSSQILNWNSSSKGLPKDYMYVNLMFSAIGDERFYAWNLENKTCLPLPMCPVNVTCAKFVVSRGRLFSIGGLVNSATSADVSAYDPSLNRWECLASLKLPRYEPAVASIGGKIYVMGGCGVDSSDWAEVYDPELGLWTSLSIPSLEFLNDGFCRDCAVVNGKLFGMCYGGLGFVFDPVLSTITTVSSSDPYERSPCNGIQVLFATWKKLTQKAAVVKGILFAYLEGKIRGYDFEHNRWLALQGTGKRLRSGLYKAFLVNVEEKLGVIRKNENEIVFACLDIHKLPGRLRCNVICCHSEVSSGRPWSVGSCVSLAE</sequence>
<evidence type="ECO:0000313" key="5">
    <source>
        <dbReference type="EMBL" id="ABR18051.1"/>
    </source>
</evidence>
<dbReference type="CDD" id="cd22152">
    <property type="entry name" value="F-box_AtAFR-like"/>
    <property type="match status" value="1"/>
</dbReference>
<dbReference type="InterPro" id="IPR006652">
    <property type="entry name" value="Kelch_1"/>
</dbReference>
<dbReference type="InterPro" id="IPR015915">
    <property type="entry name" value="Kelch-typ_b-propeller"/>
</dbReference>
<dbReference type="SMART" id="SM00612">
    <property type="entry name" value="Kelch"/>
    <property type="match status" value="2"/>
</dbReference>
<feature type="region of interest" description="Disordered" evidence="3">
    <location>
        <begin position="1"/>
        <end position="23"/>
    </location>
</feature>